<reference evidence="2 3" key="1">
    <citation type="submission" date="2023-10" db="EMBL/GenBank/DDBJ databases">
        <title>Noviherbaspirillum sp. CPCC 100848 genome assembly.</title>
        <authorList>
            <person name="Li X.Y."/>
            <person name="Fang X.M."/>
        </authorList>
    </citation>
    <scope>NUCLEOTIDE SEQUENCE [LARGE SCALE GENOMIC DNA]</scope>
    <source>
        <strain evidence="2 3">CPCC 100848</strain>
    </source>
</reference>
<accession>A0ABU6JCB3</accession>
<name>A0ABU6JCB3_9BURK</name>
<evidence type="ECO:0000256" key="1">
    <source>
        <dbReference type="SAM" id="MobiDB-lite"/>
    </source>
</evidence>
<feature type="region of interest" description="Disordered" evidence="1">
    <location>
        <begin position="39"/>
        <end position="58"/>
    </location>
</feature>
<evidence type="ECO:0000313" key="2">
    <source>
        <dbReference type="EMBL" id="MEC4721277.1"/>
    </source>
</evidence>
<evidence type="ECO:0000313" key="3">
    <source>
        <dbReference type="Proteomes" id="UP001352263"/>
    </source>
</evidence>
<proteinExistence type="predicted"/>
<organism evidence="2 3">
    <name type="scientific">Noviherbaspirillum album</name>
    <dbReference type="NCBI Taxonomy" id="3080276"/>
    <lineage>
        <taxon>Bacteria</taxon>
        <taxon>Pseudomonadati</taxon>
        <taxon>Pseudomonadota</taxon>
        <taxon>Betaproteobacteria</taxon>
        <taxon>Burkholderiales</taxon>
        <taxon>Oxalobacteraceae</taxon>
        <taxon>Noviherbaspirillum</taxon>
    </lineage>
</organism>
<protein>
    <submittedName>
        <fullName evidence="2">Uncharacterized protein</fullName>
    </submittedName>
</protein>
<feature type="compositionally biased region" description="Polar residues" evidence="1">
    <location>
        <begin position="7"/>
        <end position="17"/>
    </location>
</feature>
<dbReference type="EMBL" id="JAWIIV010000017">
    <property type="protein sequence ID" value="MEC4721277.1"/>
    <property type="molecule type" value="Genomic_DNA"/>
</dbReference>
<comment type="caution">
    <text evidence="2">The sequence shown here is derived from an EMBL/GenBank/DDBJ whole genome shotgun (WGS) entry which is preliminary data.</text>
</comment>
<gene>
    <name evidence="2" type="ORF">RY831_19100</name>
</gene>
<feature type="region of interest" description="Disordered" evidence="1">
    <location>
        <begin position="1"/>
        <end position="22"/>
    </location>
</feature>
<sequence>MFKKTKGGSSFKNTRVSSGDAEKKQLLEELGYTFDSVTKKSGWSWSTSTGGSGQNQPTEADAIADAWLDAGERTQAAMNIPAATWERMSSKEQAELVSEALSG</sequence>
<keyword evidence="3" id="KW-1185">Reference proteome</keyword>
<dbReference type="Proteomes" id="UP001352263">
    <property type="component" value="Unassembled WGS sequence"/>
</dbReference>